<feature type="region of interest" description="Disordered" evidence="1">
    <location>
        <begin position="293"/>
        <end position="332"/>
    </location>
</feature>
<proteinExistence type="predicted"/>
<name>A0AAD6IAJ5_PENCN</name>
<evidence type="ECO:0000313" key="3">
    <source>
        <dbReference type="Proteomes" id="UP001219568"/>
    </source>
</evidence>
<keyword evidence="3" id="KW-1185">Reference proteome</keyword>
<evidence type="ECO:0000313" key="2">
    <source>
        <dbReference type="EMBL" id="KAJ6039095.1"/>
    </source>
</evidence>
<organism evidence="2 3">
    <name type="scientific">Penicillium canescens</name>
    <dbReference type="NCBI Taxonomy" id="5083"/>
    <lineage>
        <taxon>Eukaryota</taxon>
        <taxon>Fungi</taxon>
        <taxon>Dikarya</taxon>
        <taxon>Ascomycota</taxon>
        <taxon>Pezizomycotina</taxon>
        <taxon>Eurotiomycetes</taxon>
        <taxon>Eurotiomycetidae</taxon>
        <taxon>Eurotiales</taxon>
        <taxon>Aspergillaceae</taxon>
        <taxon>Penicillium</taxon>
    </lineage>
</organism>
<reference evidence="2" key="2">
    <citation type="submission" date="2023-01" db="EMBL/GenBank/DDBJ databases">
        <authorList>
            <person name="Petersen C."/>
        </authorList>
    </citation>
    <scope>NUCLEOTIDE SEQUENCE</scope>
    <source>
        <strain evidence="2">IBT 15450</strain>
    </source>
</reference>
<accession>A0AAD6IAJ5</accession>
<evidence type="ECO:0000256" key="1">
    <source>
        <dbReference type="SAM" id="MobiDB-lite"/>
    </source>
</evidence>
<dbReference type="AlphaFoldDB" id="A0AAD6IAJ5"/>
<dbReference type="Proteomes" id="UP001219568">
    <property type="component" value="Unassembled WGS sequence"/>
</dbReference>
<protein>
    <submittedName>
        <fullName evidence="2">Uncharacterized protein</fullName>
    </submittedName>
</protein>
<reference evidence="2" key="1">
    <citation type="journal article" date="2023" name="IMA Fungus">
        <title>Comparative genomic study of the Penicillium genus elucidates a diverse pangenome and 15 lateral gene transfer events.</title>
        <authorList>
            <person name="Petersen C."/>
            <person name="Sorensen T."/>
            <person name="Nielsen M.R."/>
            <person name="Sondergaard T.E."/>
            <person name="Sorensen J.L."/>
            <person name="Fitzpatrick D.A."/>
            <person name="Frisvad J.C."/>
            <person name="Nielsen K.L."/>
        </authorList>
    </citation>
    <scope>NUCLEOTIDE SEQUENCE</scope>
    <source>
        <strain evidence="2">IBT 15450</strain>
    </source>
</reference>
<dbReference type="EMBL" id="JAQJZL010000006">
    <property type="protein sequence ID" value="KAJ6039095.1"/>
    <property type="molecule type" value="Genomic_DNA"/>
</dbReference>
<sequence>MAEVEVYLMNSLRSLAAMVENQRRGQAHKLKDDIEFTDAAAECGHLWNMALRGGVQAPFDLSCDELSCDETWAGDQTKTKPKPNRLYENLCEKKWAPFELCQEAEETVWKWADNPDSFFDYTTESTAGSTPSMLDSVCRLLNHIEVQDQINTIRRRLLLCFLAEFVNERIQCAGTMGNMIALLVEANLVSPGSMQDKQVRDWRTAGGKYLALGKELGGLGSILCIPPCAPSDYETHYHPRSKGHEREEIIQLLQEQVLPAARRKRQDGRNAYEVVDVLRKHWRKKCPKIMFGRNLNGRQETSTTKHCRIRQSRTSPQTSRPGTPPPETRPPMDEMVLQWRFPPSASQSPGDSSYLASGGVSPTQLSFLTSSLATYDDVATYDDNCRVLPSTPMVI</sequence>
<comment type="caution">
    <text evidence="2">The sequence shown here is derived from an EMBL/GenBank/DDBJ whole genome shotgun (WGS) entry which is preliminary data.</text>
</comment>
<gene>
    <name evidence="2" type="ORF">N7460_007127</name>
</gene>